<dbReference type="InterPro" id="IPR057666">
    <property type="entry name" value="DrpA_SLOG"/>
</dbReference>
<organism evidence="3 4">
    <name type="scientific">Nonomuraea rosea</name>
    <dbReference type="NCBI Taxonomy" id="638574"/>
    <lineage>
        <taxon>Bacteria</taxon>
        <taxon>Bacillati</taxon>
        <taxon>Actinomycetota</taxon>
        <taxon>Actinomycetes</taxon>
        <taxon>Streptosporangiales</taxon>
        <taxon>Streptosporangiaceae</taxon>
        <taxon>Nonomuraea</taxon>
    </lineage>
</organism>
<gene>
    <name evidence="3" type="ORF">GCM10022419_004060</name>
</gene>
<evidence type="ECO:0000259" key="2">
    <source>
        <dbReference type="Pfam" id="PF02481"/>
    </source>
</evidence>
<protein>
    <recommendedName>
        <fullName evidence="2">Smf/DprA SLOG domain-containing protein</fullName>
    </recommendedName>
</protein>
<dbReference type="Gene3D" id="3.40.50.450">
    <property type="match status" value="1"/>
</dbReference>
<keyword evidence="4" id="KW-1185">Reference proteome</keyword>
<comment type="caution">
    <text evidence="3">The sequence shown here is derived from an EMBL/GenBank/DDBJ whole genome shotgun (WGS) entry which is preliminary data.</text>
</comment>
<proteinExistence type="inferred from homology"/>
<dbReference type="Proteomes" id="UP001500630">
    <property type="component" value="Unassembled WGS sequence"/>
</dbReference>
<dbReference type="PANTHER" id="PTHR43022:SF1">
    <property type="entry name" value="PROTEIN SMF"/>
    <property type="match status" value="1"/>
</dbReference>
<dbReference type="InterPro" id="IPR003488">
    <property type="entry name" value="DprA"/>
</dbReference>
<evidence type="ECO:0000256" key="1">
    <source>
        <dbReference type="ARBA" id="ARBA00006525"/>
    </source>
</evidence>
<evidence type="ECO:0000313" key="4">
    <source>
        <dbReference type="Proteomes" id="UP001500630"/>
    </source>
</evidence>
<sequence length="313" mass="34336">MTEDRPGHYAVAVGRWDERERAAMVALLRRTSTEKGERQLVQQFTEGATATALLRERLAPVDLFSDPVEEATAEAAAEVAAWEQDGIHVITLADDRYPHRLRDVFDRPALLFARGILREEDDGVAVVGSRTVSPEGRSTAAELATRLVERDLTVVSGLAAGVDATAHQAALRAGGRTVAVIGTGICKHFPPENRDLHREVAEHGAVFSQFWPDRGPDKTTFPLRNGTMSGYSLATIIVEASERSGTRIQARKAVEHGRPVILMQSVIDRTQWGRVTAGRPDVHVARDADEAMATVDRLLERPQLLESYLPRIG</sequence>
<feature type="domain" description="Smf/DprA SLOG" evidence="2">
    <location>
        <begin position="89"/>
        <end position="270"/>
    </location>
</feature>
<dbReference type="PANTHER" id="PTHR43022">
    <property type="entry name" value="PROTEIN SMF"/>
    <property type="match status" value="1"/>
</dbReference>
<dbReference type="SUPFAM" id="SSF102405">
    <property type="entry name" value="MCP/YpsA-like"/>
    <property type="match status" value="1"/>
</dbReference>
<dbReference type="EMBL" id="BAABDQ010000001">
    <property type="protein sequence ID" value="GAA3528425.1"/>
    <property type="molecule type" value="Genomic_DNA"/>
</dbReference>
<reference evidence="4" key="1">
    <citation type="journal article" date="2019" name="Int. J. Syst. Evol. Microbiol.">
        <title>The Global Catalogue of Microorganisms (GCM) 10K type strain sequencing project: providing services to taxonomists for standard genome sequencing and annotation.</title>
        <authorList>
            <consortium name="The Broad Institute Genomics Platform"/>
            <consortium name="The Broad Institute Genome Sequencing Center for Infectious Disease"/>
            <person name="Wu L."/>
            <person name="Ma J."/>
        </authorList>
    </citation>
    <scope>NUCLEOTIDE SEQUENCE [LARGE SCALE GENOMIC DNA]</scope>
    <source>
        <strain evidence="4">JCM 17326</strain>
    </source>
</reference>
<name>A0ABP6V6V1_9ACTN</name>
<accession>A0ABP6V6V1</accession>
<dbReference type="Pfam" id="PF02481">
    <property type="entry name" value="DNA_processg_A"/>
    <property type="match status" value="1"/>
</dbReference>
<evidence type="ECO:0000313" key="3">
    <source>
        <dbReference type="EMBL" id="GAA3528425.1"/>
    </source>
</evidence>
<comment type="similarity">
    <text evidence="1">Belongs to the DprA/Smf family.</text>
</comment>